<proteinExistence type="inferred from homology"/>
<comment type="similarity">
    <text evidence="1">Belongs to the cytochrome P450 family.</text>
</comment>
<comment type="caution">
    <text evidence="4">The sequence shown here is derived from an EMBL/GenBank/DDBJ whole genome shotgun (WGS) entry which is preliminary data.</text>
</comment>
<organism evidence="4 5">
    <name type="scientific">Streptosporangium algeriense</name>
    <dbReference type="NCBI Taxonomy" id="1682748"/>
    <lineage>
        <taxon>Bacteria</taxon>
        <taxon>Bacillati</taxon>
        <taxon>Actinomycetota</taxon>
        <taxon>Actinomycetes</taxon>
        <taxon>Streptosporangiales</taxon>
        <taxon>Streptosporangiaceae</taxon>
        <taxon>Streptosporangium</taxon>
    </lineage>
</organism>
<evidence type="ECO:0000256" key="1">
    <source>
        <dbReference type="ARBA" id="ARBA00010617"/>
    </source>
</evidence>
<feature type="non-terminal residue" evidence="4">
    <location>
        <position position="446"/>
    </location>
</feature>
<evidence type="ECO:0000313" key="5">
    <source>
        <dbReference type="Proteomes" id="UP001597024"/>
    </source>
</evidence>
<feature type="region of interest" description="Disordered" evidence="2">
    <location>
        <begin position="414"/>
        <end position="446"/>
    </location>
</feature>
<dbReference type="Gene3D" id="3.30.450.330">
    <property type="match status" value="1"/>
</dbReference>
<dbReference type="EMBL" id="JBHTHX010000892">
    <property type="protein sequence ID" value="MFD0887326.1"/>
    <property type="molecule type" value="Genomic_DNA"/>
</dbReference>
<evidence type="ECO:0000313" key="4">
    <source>
        <dbReference type="EMBL" id="MFD0887326.1"/>
    </source>
</evidence>
<reference evidence="5" key="1">
    <citation type="journal article" date="2019" name="Int. J. Syst. Evol. Microbiol.">
        <title>The Global Catalogue of Microorganisms (GCM) 10K type strain sequencing project: providing services to taxonomists for standard genome sequencing and annotation.</title>
        <authorList>
            <consortium name="The Broad Institute Genomics Platform"/>
            <consortium name="The Broad Institute Genome Sequencing Center for Infectious Disease"/>
            <person name="Wu L."/>
            <person name="Ma J."/>
        </authorList>
    </citation>
    <scope>NUCLEOTIDE SEQUENCE [LARGE SCALE GENOMIC DNA]</scope>
    <source>
        <strain evidence="5">CCUG 62974</strain>
    </source>
</reference>
<feature type="region of interest" description="Disordered" evidence="2">
    <location>
        <begin position="53"/>
        <end position="76"/>
    </location>
</feature>
<evidence type="ECO:0000259" key="3">
    <source>
        <dbReference type="Pfam" id="PF00905"/>
    </source>
</evidence>
<sequence length="446" mass="48598">MTVNFPISRTCPFSPPDEYERLREQAPLVRARVARGEIWLVTRHAEAQRVLSDPTISTDPATPGHPMPAMRPDDPSEEELKIRRRFQAGQFIDMDPPEHSLYRRMLIPEFTVRRVREMRPAIQEATDLLIDDMLKAGSPTDLVDAFGFALPSMVTCALLGVPYADRDFFRARTRKMMDTGVGSSADGIAAAIEVWHYLEGLVTEAEREPGDDLIGRLVVARREGGELTRDALVGMIFLLLIAGHETTANMIPLGVASVSAVQNASGFATFAAGGVHREAHVIRSITDANGKTTKIEVKGKRAFTEQAAIDATYALTQVVTAGTGSAARLYDRPVAGKTGTTDKSASVWFAGFTPQLAVAVDMFRDDNKPVVVDGSALYGGTYPAQVWRAFMTEAMAGKPVEEFAEPSNYGYSNYGDTYRSDADDHAGDGTRDDTAPPPQRSNPTTP</sequence>
<dbReference type="PRINTS" id="PR00359">
    <property type="entry name" value="BP450"/>
</dbReference>
<dbReference type="InterPro" id="IPR001460">
    <property type="entry name" value="PCN-bd_Tpept"/>
</dbReference>
<dbReference type="SUPFAM" id="SSF48264">
    <property type="entry name" value="Cytochrome P450"/>
    <property type="match status" value="1"/>
</dbReference>
<feature type="compositionally biased region" description="Basic and acidic residues" evidence="2">
    <location>
        <begin position="418"/>
        <end position="434"/>
    </location>
</feature>
<gene>
    <name evidence="4" type="ORF">ACFQ08_22515</name>
</gene>
<feature type="compositionally biased region" description="Pro residues" evidence="2">
    <location>
        <begin position="435"/>
        <end position="446"/>
    </location>
</feature>
<name>A0ABW3DW58_9ACTN</name>
<dbReference type="InterPro" id="IPR012338">
    <property type="entry name" value="Beta-lactam/transpept-like"/>
</dbReference>
<dbReference type="SUPFAM" id="SSF56601">
    <property type="entry name" value="beta-lactamase/transpeptidase-like"/>
    <property type="match status" value="1"/>
</dbReference>
<evidence type="ECO:0000256" key="2">
    <source>
        <dbReference type="SAM" id="MobiDB-lite"/>
    </source>
</evidence>
<dbReference type="PANTHER" id="PTHR46696">
    <property type="entry name" value="P450, PUTATIVE (EUROFUNG)-RELATED"/>
    <property type="match status" value="1"/>
</dbReference>
<accession>A0ABW3DW58</accession>
<dbReference type="Gene3D" id="1.10.630.10">
    <property type="entry name" value="Cytochrome P450"/>
    <property type="match status" value="1"/>
</dbReference>
<keyword evidence="5" id="KW-1185">Reference proteome</keyword>
<protein>
    <submittedName>
        <fullName evidence="4">Penicillin-binding transpeptidase domain-containing protein</fullName>
    </submittedName>
</protein>
<feature type="domain" description="Penicillin-binding protein transpeptidase" evidence="3">
    <location>
        <begin position="254"/>
        <end position="360"/>
    </location>
</feature>
<dbReference type="PANTHER" id="PTHR46696:SF1">
    <property type="entry name" value="CYTOCHROME P450 YJIB-RELATED"/>
    <property type="match status" value="1"/>
</dbReference>
<dbReference type="Pfam" id="PF00905">
    <property type="entry name" value="Transpeptidase"/>
    <property type="match status" value="1"/>
</dbReference>
<dbReference type="InterPro" id="IPR036396">
    <property type="entry name" value="Cyt_P450_sf"/>
</dbReference>
<dbReference type="Proteomes" id="UP001597024">
    <property type="component" value="Unassembled WGS sequence"/>
</dbReference>
<dbReference type="InterPro" id="IPR002397">
    <property type="entry name" value="Cyt_P450_B"/>
</dbReference>